<feature type="domain" description="FAD-binding PCMH-type" evidence="9">
    <location>
        <begin position="88"/>
        <end position="264"/>
    </location>
</feature>
<reference evidence="10" key="1">
    <citation type="submission" date="2023-10" db="EMBL/GenBank/DDBJ databases">
        <title>Chromosome-level genome of the transformable northern wattle, Acacia crassicarpa.</title>
        <authorList>
            <person name="Massaro I."/>
            <person name="Sinha N.R."/>
            <person name="Poethig S."/>
            <person name="Leichty A.R."/>
        </authorList>
    </citation>
    <scope>NUCLEOTIDE SEQUENCE</scope>
    <source>
        <strain evidence="10">Acra3RX</strain>
        <tissue evidence="10">Leaf</tissue>
    </source>
</reference>
<dbReference type="GO" id="GO:0016491">
    <property type="term" value="F:oxidoreductase activity"/>
    <property type="evidence" value="ECO:0007669"/>
    <property type="project" value="InterPro"/>
</dbReference>
<proteinExistence type="inferred from homology"/>
<evidence type="ECO:0000259" key="9">
    <source>
        <dbReference type="PROSITE" id="PS51387"/>
    </source>
</evidence>
<evidence type="ECO:0000256" key="2">
    <source>
        <dbReference type="ARBA" id="ARBA00005466"/>
    </source>
</evidence>
<dbReference type="Proteomes" id="UP001293593">
    <property type="component" value="Unassembled WGS sequence"/>
</dbReference>
<sequence length="551" mass="62030">MKQKTQTQTKPTMLSSTSLRFSVLLLFLSSLSHSSCSGPSLQESFAQCLFLKSDKSFPFFASIYAQYNSSFSTVLNSSAQNLRYLLPSAPKPKFIFTPTSESHVQAAVICSKKLNIHIRVRSGGHDYEGMSYVSEIEKPFIVIDLAKLRGIMVDIQDNTAWVQAGATIGELYYRISEKSSVHGFPAGLCSSLGVGGHITGGAYGSMMRKYGLGADNVVDAKIVDANGRILDRKAMGEDLFWAIRGGGGGSFGILLWWKIKLVPVPQTVTVFTVTKTLEQGATSLLYRWQQVAPFIDQDLFIRVLIQPIGNKTTGRTISTSYNALFLGDSRRLLQVMTKSFPELGITIKDCLETSWIKSVLYIAGFPNDTPPEVLLQGKPTFKNYFKAKSDFVRDPIPKSGLEGLWKKLLEEENPLMIWNPYGGMMSKFAESDSPFPHRNGTLYKIQYVTLWENKYEDATKHINWIRGLYDYMATYASKSPREAYVNYRDLDLGMNKKNGTRYKEARAWGKRYFKGNFERLVKIKSKVDPENVFRHEQSIPPLAVSKRTKKH</sequence>
<dbReference type="PROSITE" id="PS51387">
    <property type="entry name" value="FAD_PCMH"/>
    <property type="match status" value="1"/>
</dbReference>
<comment type="similarity">
    <text evidence="2">Belongs to the oxygen-dependent FAD-linked oxidoreductase family.</text>
</comment>
<keyword evidence="3" id="KW-0285">Flavoprotein</keyword>
<dbReference type="EMBL" id="JAWXYG010000014">
    <property type="protein sequence ID" value="KAK4254156.1"/>
    <property type="molecule type" value="Genomic_DNA"/>
</dbReference>
<evidence type="ECO:0000313" key="11">
    <source>
        <dbReference type="Proteomes" id="UP001293593"/>
    </source>
</evidence>
<evidence type="ECO:0000256" key="5">
    <source>
        <dbReference type="ARBA" id="ARBA00022827"/>
    </source>
</evidence>
<dbReference type="GO" id="GO:0071949">
    <property type="term" value="F:FAD binding"/>
    <property type="evidence" value="ECO:0007669"/>
    <property type="project" value="InterPro"/>
</dbReference>
<evidence type="ECO:0000256" key="8">
    <source>
        <dbReference type="SAM" id="SignalP"/>
    </source>
</evidence>
<protein>
    <recommendedName>
        <fullName evidence="9">FAD-binding PCMH-type domain-containing protein</fullName>
    </recommendedName>
</protein>
<dbReference type="Gene3D" id="3.30.465.10">
    <property type="match status" value="1"/>
</dbReference>
<name>A0AAE1MBZ9_9FABA</name>
<keyword evidence="7" id="KW-0325">Glycoprotein</keyword>
<dbReference type="Gene3D" id="3.30.43.10">
    <property type="entry name" value="Uridine Diphospho-n-acetylenolpyruvylglucosamine Reductase, domain 2"/>
    <property type="match status" value="1"/>
</dbReference>
<dbReference type="GO" id="GO:1901696">
    <property type="term" value="P:cannabinoid biosynthetic process"/>
    <property type="evidence" value="ECO:0007669"/>
    <property type="project" value="UniProtKB-ARBA"/>
</dbReference>
<gene>
    <name evidence="10" type="ORF">QN277_009574</name>
</gene>
<evidence type="ECO:0000256" key="7">
    <source>
        <dbReference type="ARBA" id="ARBA00023180"/>
    </source>
</evidence>
<dbReference type="SUPFAM" id="SSF56176">
    <property type="entry name" value="FAD-binding/transporter-associated domain-like"/>
    <property type="match status" value="1"/>
</dbReference>
<dbReference type="InterPro" id="IPR016167">
    <property type="entry name" value="FAD-bd_PCMH_sub1"/>
</dbReference>
<dbReference type="InterPro" id="IPR016169">
    <property type="entry name" value="FAD-bd_PCMH_sub2"/>
</dbReference>
<keyword evidence="11" id="KW-1185">Reference proteome</keyword>
<feature type="signal peptide" evidence="8">
    <location>
        <begin position="1"/>
        <end position="37"/>
    </location>
</feature>
<evidence type="ECO:0000256" key="3">
    <source>
        <dbReference type="ARBA" id="ARBA00022630"/>
    </source>
</evidence>
<feature type="chain" id="PRO_5042163625" description="FAD-binding PCMH-type domain-containing protein" evidence="8">
    <location>
        <begin position="38"/>
        <end position="551"/>
    </location>
</feature>
<accession>A0AAE1MBZ9</accession>
<dbReference type="Pfam" id="PF08031">
    <property type="entry name" value="BBE"/>
    <property type="match status" value="1"/>
</dbReference>
<evidence type="ECO:0000313" key="10">
    <source>
        <dbReference type="EMBL" id="KAK4254156.1"/>
    </source>
</evidence>
<dbReference type="Pfam" id="PF01565">
    <property type="entry name" value="FAD_binding_4"/>
    <property type="match status" value="1"/>
</dbReference>
<keyword evidence="5" id="KW-0274">FAD</keyword>
<dbReference type="InterPro" id="IPR036318">
    <property type="entry name" value="FAD-bd_PCMH-like_sf"/>
</dbReference>
<evidence type="ECO:0000256" key="6">
    <source>
        <dbReference type="ARBA" id="ARBA00023157"/>
    </source>
</evidence>
<dbReference type="InterPro" id="IPR006094">
    <property type="entry name" value="Oxid_FAD_bind_N"/>
</dbReference>
<dbReference type="AlphaFoldDB" id="A0AAE1MBZ9"/>
<dbReference type="InterPro" id="IPR016166">
    <property type="entry name" value="FAD-bd_PCMH"/>
</dbReference>
<dbReference type="Gene3D" id="3.40.462.20">
    <property type="match status" value="1"/>
</dbReference>
<dbReference type="PANTHER" id="PTHR32448">
    <property type="entry name" value="OS08G0158400 PROTEIN"/>
    <property type="match status" value="1"/>
</dbReference>
<organism evidence="10 11">
    <name type="scientific">Acacia crassicarpa</name>
    <name type="common">northern wattle</name>
    <dbReference type="NCBI Taxonomy" id="499986"/>
    <lineage>
        <taxon>Eukaryota</taxon>
        <taxon>Viridiplantae</taxon>
        <taxon>Streptophyta</taxon>
        <taxon>Embryophyta</taxon>
        <taxon>Tracheophyta</taxon>
        <taxon>Spermatophyta</taxon>
        <taxon>Magnoliopsida</taxon>
        <taxon>eudicotyledons</taxon>
        <taxon>Gunneridae</taxon>
        <taxon>Pentapetalae</taxon>
        <taxon>rosids</taxon>
        <taxon>fabids</taxon>
        <taxon>Fabales</taxon>
        <taxon>Fabaceae</taxon>
        <taxon>Caesalpinioideae</taxon>
        <taxon>mimosoid clade</taxon>
        <taxon>Acacieae</taxon>
        <taxon>Acacia</taxon>
    </lineage>
</organism>
<keyword evidence="6" id="KW-1015">Disulfide bond</keyword>
<keyword evidence="4 8" id="KW-0732">Signal</keyword>
<comment type="cofactor">
    <cofactor evidence="1">
        <name>FAD</name>
        <dbReference type="ChEBI" id="CHEBI:57692"/>
    </cofactor>
</comment>
<comment type="caution">
    <text evidence="10">The sequence shown here is derived from an EMBL/GenBank/DDBJ whole genome shotgun (WGS) entry which is preliminary data.</text>
</comment>
<dbReference type="InterPro" id="IPR012951">
    <property type="entry name" value="BBE"/>
</dbReference>
<evidence type="ECO:0000256" key="4">
    <source>
        <dbReference type="ARBA" id="ARBA00022729"/>
    </source>
</evidence>
<evidence type="ECO:0000256" key="1">
    <source>
        <dbReference type="ARBA" id="ARBA00001974"/>
    </source>
</evidence>
<dbReference type="FunFam" id="3.30.43.10:FF:000004">
    <property type="entry name" value="Berberine bridge enzyme-like 15"/>
    <property type="match status" value="1"/>
</dbReference>